<dbReference type="GO" id="GO:0046481">
    <property type="term" value="F:digalactosyldiacylglycerol synthase activity"/>
    <property type="evidence" value="ECO:0007669"/>
    <property type="project" value="UniProtKB-EC"/>
</dbReference>
<evidence type="ECO:0000259" key="13">
    <source>
        <dbReference type="Pfam" id="PF00534"/>
    </source>
</evidence>
<gene>
    <name evidence="14" type="ORF">Din_033953</name>
</gene>
<sequence length="458" mass="52308">MDKKQHISIFTTASLPWMTGTAVNPLFRAAYLAKDEERKVTLVIPWLSLKDQEHVYPDKITFNLPSEQEKYVRHWLEERTGFLSAFDIRFYPGKFSRNKRSILAVGDITEIIPDEEADIAVLEEPEHLTWFHHGKRWKTKFHMVIGVVHTNYLEYVRREKNGRLQALFLKYINSWVVNIYCHKVIRLSGATQDLPRSIICNVHGVNPKFLEIGMKKKEQQQNGNQAFTKGAYYIGKMVWNKGYKELLKLLRDHQKELTGLEVDLYGNGEDSAQVQEAAKKLELTVRVHHGRDHADPLFHDYKVFLNPSTTDVVCTTTAEALAMGKIVVCANHPSNDFFKQFPNCRIYDDGGGFVEATCKALTEEPAPLTDAQRHELSWEAATERFLSAAELDQVPAKRLTKTPSNHFMSTSLDFRRNIEDASALVHYVGTGFVRLQPDEEQFKELGLAFPSGKGGSSH</sequence>
<proteinExistence type="inferred from homology"/>
<comment type="catalytic activity">
    <reaction evidence="11">
        <text>a 1,2-diacyl-3-O-(beta-D-galactosyl)-sn-glycerol + UDP-alpha-D-galactose = a 1,2-diacyl-3-O-[alpha-D-galactosyl-(1-&gt;6)-beta-D-galactosyl]-sn-glycerol + UDP + H(+)</text>
        <dbReference type="Rhea" id="RHEA:10520"/>
        <dbReference type="ChEBI" id="CHEBI:15378"/>
        <dbReference type="ChEBI" id="CHEBI:17615"/>
        <dbReference type="ChEBI" id="CHEBI:28396"/>
        <dbReference type="ChEBI" id="CHEBI:58223"/>
        <dbReference type="ChEBI" id="CHEBI:66914"/>
        <dbReference type="EC" id="2.4.1.241"/>
    </reaction>
</comment>
<dbReference type="InterPro" id="IPR044525">
    <property type="entry name" value="DGDG1/2"/>
</dbReference>
<evidence type="ECO:0000256" key="1">
    <source>
        <dbReference type="ARBA" id="ARBA00009481"/>
    </source>
</evidence>
<protein>
    <recommendedName>
        <fullName evidence="12">Digalactosyldiacylglycerol synthase 2, chloroplastic</fullName>
        <ecNumber evidence="10">2.4.1.241</ecNumber>
    </recommendedName>
</protein>
<dbReference type="AlphaFoldDB" id="A0A5B7B6R2"/>
<dbReference type="InterPro" id="IPR001296">
    <property type="entry name" value="Glyco_trans_1"/>
</dbReference>
<evidence type="ECO:0000256" key="4">
    <source>
        <dbReference type="ARBA" id="ARBA00022676"/>
    </source>
</evidence>
<evidence type="ECO:0000256" key="5">
    <source>
        <dbReference type="ARBA" id="ARBA00022679"/>
    </source>
</evidence>
<evidence type="ECO:0000313" key="14">
    <source>
        <dbReference type="EMBL" id="MPA64512.1"/>
    </source>
</evidence>
<dbReference type="CDD" id="cd01635">
    <property type="entry name" value="Glycosyltransferase_GTB-type"/>
    <property type="match status" value="1"/>
</dbReference>
<dbReference type="Pfam" id="PF00534">
    <property type="entry name" value="Glycos_transf_1"/>
    <property type="match status" value="1"/>
</dbReference>
<keyword evidence="8" id="KW-0472">Membrane</keyword>
<comment type="subcellular location">
    <subcellularLocation>
        <location evidence="9">Plastid</location>
        <location evidence="9">Chloroplast outer membrane</location>
    </subcellularLocation>
</comment>
<dbReference type="GO" id="GO:0019375">
    <property type="term" value="P:galactolipid biosynthetic process"/>
    <property type="evidence" value="ECO:0007669"/>
    <property type="project" value="TreeGrafter"/>
</dbReference>
<evidence type="ECO:0000256" key="6">
    <source>
        <dbReference type="ARBA" id="ARBA00022729"/>
    </source>
</evidence>
<evidence type="ECO:0000256" key="3">
    <source>
        <dbReference type="ARBA" id="ARBA00022640"/>
    </source>
</evidence>
<keyword evidence="5" id="KW-0808">Transferase</keyword>
<reference evidence="14" key="1">
    <citation type="submission" date="2019-08" db="EMBL/GenBank/DDBJ databases">
        <title>Reference gene set and small RNA set construction with multiple tissues from Davidia involucrata Baill.</title>
        <authorList>
            <person name="Yang H."/>
            <person name="Zhou C."/>
            <person name="Li G."/>
            <person name="Wang J."/>
            <person name="Gao P."/>
            <person name="Wang M."/>
            <person name="Wang R."/>
            <person name="Zhao Y."/>
        </authorList>
    </citation>
    <scope>NUCLEOTIDE SEQUENCE</scope>
    <source>
        <tissue evidence="14">Mixed with DoveR01_LX</tissue>
    </source>
</reference>
<dbReference type="FunFam" id="3.40.50.2000:FF:000084">
    <property type="entry name" value="Digalactosyldiacylglycerol synthase 2 chloroplastic"/>
    <property type="match status" value="1"/>
</dbReference>
<dbReference type="EMBL" id="GHES01033953">
    <property type="protein sequence ID" value="MPA64512.1"/>
    <property type="molecule type" value="Transcribed_RNA"/>
</dbReference>
<evidence type="ECO:0000256" key="2">
    <source>
        <dbReference type="ARBA" id="ARBA00022528"/>
    </source>
</evidence>
<keyword evidence="3" id="KW-0934">Plastid</keyword>
<dbReference type="PANTHER" id="PTHR46132:SF1">
    <property type="entry name" value="DIGALACTOSYLDIACYLGLYCEROL SYNTHASE 2, CHLOROPLASTIC"/>
    <property type="match status" value="1"/>
</dbReference>
<name>A0A5B7B6R2_DAVIN</name>
<dbReference type="GO" id="GO:0009707">
    <property type="term" value="C:chloroplast outer membrane"/>
    <property type="evidence" value="ECO:0007669"/>
    <property type="project" value="UniProtKB-SubCell"/>
</dbReference>
<evidence type="ECO:0000256" key="8">
    <source>
        <dbReference type="ARBA" id="ARBA00023136"/>
    </source>
</evidence>
<evidence type="ECO:0000256" key="11">
    <source>
        <dbReference type="ARBA" id="ARBA00048651"/>
    </source>
</evidence>
<dbReference type="PANTHER" id="PTHR46132">
    <property type="entry name" value="DIGALACTOSYLDIACYLGLYCEROL SYNTHASE 2, CHLOROPLASTIC"/>
    <property type="match status" value="1"/>
</dbReference>
<dbReference type="SUPFAM" id="SSF53756">
    <property type="entry name" value="UDP-Glycosyltransferase/glycogen phosphorylase"/>
    <property type="match status" value="1"/>
</dbReference>
<evidence type="ECO:0000256" key="10">
    <source>
        <dbReference type="ARBA" id="ARBA00024055"/>
    </source>
</evidence>
<keyword evidence="7" id="KW-1002">Plastid outer membrane</keyword>
<keyword evidence="4" id="KW-0328">Glycosyltransferase</keyword>
<keyword evidence="6" id="KW-0732">Signal</keyword>
<organism evidence="14">
    <name type="scientific">Davidia involucrata</name>
    <name type="common">Dove tree</name>
    <dbReference type="NCBI Taxonomy" id="16924"/>
    <lineage>
        <taxon>Eukaryota</taxon>
        <taxon>Viridiplantae</taxon>
        <taxon>Streptophyta</taxon>
        <taxon>Embryophyta</taxon>
        <taxon>Tracheophyta</taxon>
        <taxon>Spermatophyta</taxon>
        <taxon>Magnoliopsida</taxon>
        <taxon>eudicotyledons</taxon>
        <taxon>Gunneridae</taxon>
        <taxon>Pentapetalae</taxon>
        <taxon>asterids</taxon>
        <taxon>Cornales</taxon>
        <taxon>Nyssaceae</taxon>
        <taxon>Davidia</taxon>
    </lineage>
</organism>
<evidence type="ECO:0000256" key="12">
    <source>
        <dbReference type="ARBA" id="ARBA00071330"/>
    </source>
</evidence>
<comment type="similarity">
    <text evidence="1">Belongs to the glycosyltransferase group 1 family. Glycosyltransferase 4 subfamily.</text>
</comment>
<accession>A0A5B7B6R2</accession>
<keyword evidence="2" id="KW-0150">Chloroplast</keyword>
<evidence type="ECO:0000256" key="7">
    <source>
        <dbReference type="ARBA" id="ARBA00022805"/>
    </source>
</evidence>
<dbReference type="Gene3D" id="3.40.50.2000">
    <property type="entry name" value="Glycogen Phosphorylase B"/>
    <property type="match status" value="2"/>
</dbReference>
<feature type="domain" description="Glycosyl transferase family 1" evidence="13">
    <location>
        <begin position="216"/>
        <end position="334"/>
    </location>
</feature>
<evidence type="ECO:0000256" key="9">
    <source>
        <dbReference type="ARBA" id="ARBA00024013"/>
    </source>
</evidence>
<dbReference type="EC" id="2.4.1.241" evidence="10"/>